<keyword evidence="2" id="KW-0472">Membrane</keyword>
<dbReference type="RefSeq" id="WP_145364153.1">
    <property type="nucleotide sequence ID" value="NZ_CP036268.1"/>
</dbReference>
<keyword evidence="5" id="KW-1185">Reference proteome</keyword>
<dbReference type="GO" id="GO:0006465">
    <property type="term" value="P:signal peptide processing"/>
    <property type="evidence" value="ECO:0007669"/>
    <property type="project" value="TreeGrafter"/>
</dbReference>
<reference evidence="4 5" key="1">
    <citation type="submission" date="2019-02" db="EMBL/GenBank/DDBJ databases">
        <title>Deep-cultivation of Planctomycetes and their phenomic and genomic characterization uncovers novel biology.</title>
        <authorList>
            <person name="Wiegand S."/>
            <person name="Jogler M."/>
            <person name="Boedeker C."/>
            <person name="Pinto D."/>
            <person name="Vollmers J."/>
            <person name="Rivas-Marin E."/>
            <person name="Kohn T."/>
            <person name="Peeters S.H."/>
            <person name="Heuer A."/>
            <person name="Rast P."/>
            <person name="Oberbeckmann S."/>
            <person name="Bunk B."/>
            <person name="Jeske O."/>
            <person name="Meyerdierks A."/>
            <person name="Storesund J.E."/>
            <person name="Kallscheuer N."/>
            <person name="Luecker S."/>
            <person name="Lage O.M."/>
            <person name="Pohl T."/>
            <person name="Merkel B.J."/>
            <person name="Hornburger P."/>
            <person name="Mueller R.-W."/>
            <person name="Bruemmer F."/>
            <person name="Labrenz M."/>
            <person name="Spormann A.M."/>
            <person name="Op den Camp H."/>
            <person name="Overmann J."/>
            <person name="Amann R."/>
            <person name="Jetten M.S.M."/>
            <person name="Mascher T."/>
            <person name="Medema M.H."/>
            <person name="Devos D.P."/>
            <person name="Kaster A.-K."/>
            <person name="Ovreas L."/>
            <person name="Rohde M."/>
            <person name="Galperin M.Y."/>
            <person name="Jogler C."/>
        </authorList>
    </citation>
    <scope>NUCLEOTIDE SEQUENCE [LARGE SCALE GENOMIC DNA]</scope>
    <source>
        <strain evidence="4 5">Pan189</strain>
    </source>
</reference>
<evidence type="ECO:0000259" key="3">
    <source>
        <dbReference type="Pfam" id="PF01478"/>
    </source>
</evidence>
<evidence type="ECO:0000313" key="5">
    <source>
        <dbReference type="Proteomes" id="UP000317318"/>
    </source>
</evidence>
<evidence type="ECO:0000256" key="2">
    <source>
        <dbReference type="SAM" id="Phobius"/>
    </source>
</evidence>
<dbReference type="GO" id="GO:0004190">
    <property type="term" value="F:aspartic-type endopeptidase activity"/>
    <property type="evidence" value="ECO:0007669"/>
    <property type="project" value="InterPro"/>
</dbReference>
<keyword evidence="2" id="KW-1133">Transmembrane helix</keyword>
<dbReference type="InterPro" id="IPR050882">
    <property type="entry name" value="Prepilin_peptidase/N-MTase"/>
</dbReference>
<feature type="transmembrane region" description="Helical" evidence="2">
    <location>
        <begin position="279"/>
        <end position="304"/>
    </location>
</feature>
<dbReference type="Proteomes" id="UP000317318">
    <property type="component" value="Chromosome"/>
</dbReference>
<evidence type="ECO:0000313" key="4">
    <source>
        <dbReference type="EMBL" id="QDT38104.1"/>
    </source>
</evidence>
<feature type="transmembrane region" description="Helical" evidence="2">
    <location>
        <begin position="165"/>
        <end position="190"/>
    </location>
</feature>
<dbReference type="AlphaFoldDB" id="A0A517R2M2"/>
<gene>
    <name evidence="4" type="primary">gspO_1</name>
    <name evidence="4" type="ORF">Pan189_24940</name>
</gene>
<evidence type="ECO:0000256" key="1">
    <source>
        <dbReference type="ARBA" id="ARBA00005801"/>
    </source>
</evidence>
<feature type="transmembrane region" description="Helical" evidence="2">
    <location>
        <begin position="6"/>
        <end position="25"/>
    </location>
</feature>
<feature type="transmembrane region" description="Helical" evidence="2">
    <location>
        <begin position="316"/>
        <end position="335"/>
    </location>
</feature>
<dbReference type="OrthoDB" id="9789291at2"/>
<feature type="transmembrane region" description="Helical" evidence="2">
    <location>
        <begin position="223"/>
        <end position="243"/>
    </location>
</feature>
<comment type="similarity">
    <text evidence="1">Belongs to the peptidase A24 family.</text>
</comment>
<feature type="domain" description="Prepilin type IV endopeptidase peptidase" evidence="3">
    <location>
        <begin position="142"/>
        <end position="291"/>
    </location>
</feature>
<name>A0A517R2M2_9PLAN</name>
<dbReference type="PANTHER" id="PTHR30487">
    <property type="entry name" value="TYPE 4 PREPILIN-LIKE PROTEINS LEADER PEPTIDE-PROCESSING ENZYME"/>
    <property type="match status" value="1"/>
</dbReference>
<feature type="transmembrane region" description="Helical" evidence="2">
    <location>
        <begin position="341"/>
        <end position="363"/>
    </location>
</feature>
<keyword evidence="2" id="KW-0812">Transmembrane</keyword>
<dbReference type="GO" id="GO:0005886">
    <property type="term" value="C:plasma membrane"/>
    <property type="evidence" value="ECO:0007669"/>
    <property type="project" value="TreeGrafter"/>
</dbReference>
<organism evidence="4 5">
    <name type="scientific">Stratiformator vulcanicus</name>
    <dbReference type="NCBI Taxonomy" id="2527980"/>
    <lineage>
        <taxon>Bacteria</taxon>
        <taxon>Pseudomonadati</taxon>
        <taxon>Planctomycetota</taxon>
        <taxon>Planctomycetia</taxon>
        <taxon>Planctomycetales</taxon>
        <taxon>Planctomycetaceae</taxon>
        <taxon>Stratiformator</taxon>
    </lineage>
</organism>
<dbReference type="Pfam" id="PF01478">
    <property type="entry name" value="Peptidase_A24"/>
    <property type="match status" value="1"/>
</dbReference>
<dbReference type="PANTHER" id="PTHR30487:SF0">
    <property type="entry name" value="PREPILIN LEADER PEPTIDASE_N-METHYLTRANSFERASE-RELATED"/>
    <property type="match status" value="1"/>
</dbReference>
<feature type="transmembrane region" description="Helical" evidence="2">
    <location>
        <begin position="129"/>
        <end position="153"/>
    </location>
</feature>
<dbReference type="InterPro" id="IPR000045">
    <property type="entry name" value="Prepilin_IV_endopep_pep"/>
</dbReference>
<proteinExistence type="inferred from homology"/>
<accession>A0A517R2M2</accession>
<protein>
    <submittedName>
        <fullName evidence="4">Type 4 prepilin-like proteins leader peptide-processing enzyme</fullName>
    </submittedName>
</protein>
<dbReference type="KEGG" id="svp:Pan189_24940"/>
<sequence>MNGDFWWWVGVAALFVFGTIAGRFCNRCVDRFERCELTGRGLREQLQSALFPEAYERTLWSAQRWFHHLPVIGRWLPGNPYRVQHWKSEARRTVVELLDGLLCVAVYWADTQWTPQPMTSGASVCLSPGGWRVACLVIGHVVLVQGLVIATFIDLSSMLIPDGSTVPFALFGVIFALLSGGTLLVPLYYYDPSIAAALGWSRGDPFAIGDLVVPTLLCPWPHLHALLASIAGIIAGAGVVWIVRIVGHWGLNREAMGFGDVMLMGMVGAFLGWQPVLAVFFVAPVFALAFVAVKLVLSAVCVLFRLPFRFDHEIPFGPWLSLGAIAMIVAWPLIWPAAERIFLLGPLLLPMAVAITAILAVLLRGMRLLKQLAGIDEDWLELEAWSSADQLQYDASRREQPGLRCEPPGDNWSLSRHNRRWRGKNT</sequence>
<dbReference type="EMBL" id="CP036268">
    <property type="protein sequence ID" value="QDT38104.1"/>
    <property type="molecule type" value="Genomic_DNA"/>
</dbReference>
<dbReference type="Gene3D" id="1.20.120.1220">
    <property type="match status" value="1"/>
</dbReference>